<name>A0A1G6T9Z7_9NOCA</name>
<dbReference type="EMBL" id="FNAB01000003">
    <property type="protein sequence ID" value="SDD25898.1"/>
    <property type="molecule type" value="Genomic_DNA"/>
</dbReference>
<dbReference type="Proteomes" id="UP000199417">
    <property type="component" value="Unassembled WGS sequence"/>
</dbReference>
<keyword evidence="2" id="KW-1185">Reference proteome</keyword>
<dbReference type="AlphaFoldDB" id="A0A1G6T9Z7"/>
<gene>
    <name evidence="1" type="ORF">SAMN05444580_103450</name>
</gene>
<sequence length="46" mass="5083">MAGVIAVIIGFFAILSLAVALMERLDRRDDWDPNELDPDPPVSIDD</sequence>
<proteinExistence type="predicted"/>
<evidence type="ECO:0000313" key="1">
    <source>
        <dbReference type="EMBL" id="SDD25898.1"/>
    </source>
</evidence>
<organism evidence="1 2">
    <name type="scientific">Rhodococcus tukisamuensis</name>
    <dbReference type="NCBI Taxonomy" id="168276"/>
    <lineage>
        <taxon>Bacteria</taxon>
        <taxon>Bacillati</taxon>
        <taxon>Actinomycetota</taxon>
        <taxon>Actinomycetes</taxon>
        <taxon>Mycobacteriales</taxon>
        <taxon>Nocardiaceae</taxon>
        <taxon>Rhodococcus</taxon>
    </lineage>
</organism>
<protein>
    <submittedName>
        <fullName evidence="1">Uncharacterized protein</fullName>
    </submittedName>
</protein>
<accession>A0A1G6T9Z7</accession>
<dbReference type="RefSeq" id="WP_169888464.1">
    <property type="nucleotide sequence ID" value="NZ_FNAB01000003.1"/>
</dbReference>
<reference evidence="1 2" key="1">
    <citation type="submission" date="2016-10" db="EMBL/GenBank/DDBJ databases">
        <authorList>
            <person name="de Groot N.N."/>
        </authorList>
    </citation>
    <scope>NUCLEOTIDE SEQUENCE [LARGE SCALE GENOMIC DNA]</scope>
    <source>
        <strain evidence="1 2">JCM 11308</strain>
    </source>
</reference>
<evidence type="ECO:0000313" key="2">
    <source>
        <dbReference type="Proteomes" id="UP000199417"/>
    </source>
</evidence>